<reference evidence="19 21" key="2">
    <citation type="submission" date="2019-10" db="EMBL/GenBank/DDBJ databases">
        <authorList>
            <person name="Karimi E."/>
        </authorList>
    </citation>
    <scope>NUCLEOTIDE SEQUENCE [LARGE SCALE GENOMIC DNA]</scope>
    <source>
        <strain evidence="19">Sphingobacterium sp. 8BC</strain>
    </source>
</reference>
<dbReference type="RefSeq" id="WP_112374016.1">
    <property type="nucleotide sequence ID" value="NZ_CP068086.1"/>
</dbReference>
<evidence type="ECO:0000256" key="14">
    <source>
        <dbReference type="ARBA" id="ARBA00023288"/>
    </source>
</evidence>
<proteinExistence type="inferred from homology"/>
<evidence type="ECO:0000259" key="16">
    <source>
        <dbReference type="Pfam" id="PF02563"/>
    </source>
</evidence>
<dbReference type="GO" id="GO:0015288">
    <property type="term" value="F:porin activity"/>
    <property type="evidence" value="ECO:0007669"/>
    <property type="project" value="UniProtKB-KW"/>
</dbReference>
<keyword evidence="12" id="KW-0564">Palmitate</keyword>
<evidence type="ECO:0000313" key="20">
    <source>
        <dbReference type="Proteomes" id="UP000251241"/>
    </source>
</evidence>
<evidence type="ECO:0000256" key="4">
    <source>
        <dbReference type="ARBA" id="ARBA00022452"/>
    </source>
</evidence>
<evidence type="ECO:0000313" key="21">
    <source>
        <dbReference type="Proteomes" id="UP000432350"/>
    </source>
</evidence>
<dbReference type="Gene3D" id="3.10.560.10">
    <property type="entry name" value="Outer membrane lipoprotein wza domain like"/>
    <property type="match status" value="1"/>
</dbReference>
<evidence type="ECO:0000256" key="15">
    <source>
        <dbReference type="SAM" id="Phobius"/>
    </source>
</evidence>
<evidence type="ECO:0000256" key="3">
    <source>
        <dbReference type="ARBA" id="ARBA00022448"/>
    </source>
</evidence>
<dbReference type="GO" id="GO:0009279">
    <property type="term" value="C:cell outer membrane"/>
    <property type="evidence" value="ECO:0007669"/>
    <property type="project" value="UniProtKB-SubCell"/>
</dbReference>
<feature type="domain" description="Polysaccharide export protein N-terminal" evidence="16">
    <location>
        <begin position="52"/>
        <end position="142"/>
    </location>
</feature>
<dbReference type="InterPro" id="IPR003715">
    <property type="entry name" value="Poly_export_N"/>
</dbReference>
<dbReference type="GO" id="GO:0006811">
    <property type="term" value="P:monoatomic ion transport"/>
    <property type="evidence" value="ECO:0007669"/>
    <property type="project" value="UniProtKB-KW"/>
</dbReference>
<reference evidence="18 20" key="1">
    <citation type="submission" date="2018-06" db="EMBL/GenBank/DDBJ databases">
        <authorList>
            <consortium name="Pathogen Informatics"/>
            <person name="Doyle S."/>
        </authorList>
    </citation>
    <scope>NUCLEOTIDE SEQUENCE [LARGE SCALE GENOMIC DNA]</scope>
    <source>
        <strain evidence="18 20">NCTC11343</strain>
    </source>
</reference>
<keyword evidence="13" id="KW-0998">Cell outer membrane</keyword>
<sequence length="261" mass="29172">MHTYFKFKHYFQLLLLTSIVLGLTSCGSRKSIIYLQSDSTNIVNDYEKYIPRIQPNDILSITVSAADLKAAMPFNQVSPYQMNSATSTDLAMKPTYTVDQMGMIDFPVIGKIRLEGLTRMEAMDKLRGELKKYIVDPGVNMSFNNFKVTVIGEVARPGSFPLQNERITLLEALGMAGDMTMKGVRNNVLVIREVNGQKTVNRVDLSKQGALNSPFYYLAQNDVVYVEPNKSQIRNANYGQNTNVLISVVGLIITVISVIVR</sequence>
<dbReference type="Pfam" id="PF22461">
    <property type="entry name" value="SLBB_2"/>
    <property type="match status" value="1"/>
</dbReference>
<evidence type="ECO:0000256" key="9">
    <source>
        <dbReference type="ARBA" id="ARBA00023065"/>
    </source>
</evidence>
<evidence type="ECO:0000256" key="8">
    <source>
        <dbReference type="ARBA" id="ARBA00023047"/>
    </source>
</evidence>
<feature type="transmembrane region" description="Helical" evidence="15">
    <location>
        <begin position="242"/>
        <end position="260"/>
    </location>
</feature>
<dbReference type="EMBL" id="UAUU01000002">
    <property type="protein sequence ID" value="SPZ84613.1"/>
    <property type="molecule type" value="Genomic_DNA"/>
</dbReference>
<accession>A0A654BG78</accession>
<keyword evidence="5" id="KW-0762">Sugar transport</keyword>
<gene>
    <name evidence="18" type="ORF">NCTC11343_01155</name>
    <name evidence="19" type="ORF">SPHINGO8BC_50014</name>
</gene>
<dbReference type="InterPro" id="IPR054765">
    <property type="entry name" value="SLBB_dom"/>
</dbReference>
<dbReference type="PANTHER" id="PTHR33619:SF3">
    <property type="entry name" value="POLYSACCHARIDE EXPORT PROTEIN GFCE-RELATED"/>
    <property type="match status" value="1"/>
</dbReference>
<keyword evidence="6 15" id="KW-0812">Transmembrane</keyword>
<keyword evidence="4" id="KW-1134">Transmembrane beta strand</keyword>
<evidence type="ECO:0000256" key="12">
    <source>
        <dbReference type="ARBA" id="ARBA00023139"/>
    </source>
</evidence>
<dbReference type="Pfam" id="PF02563">
    <property type="entry name" value="Poly_export"/>
    <property type="match status" value="1"/>
</dbReference>
<dbReference type="PROSITE" id="PS51257">
    <property type="entry name" value="PROKAR_LIPOPROTEIN"/>
    <property type="match status" value="1"/>
</dbReference>
<dbReference type="GO" id="GO:0046930">
    <property type="term" value="C:pore complex"/>
    <property type="evidence" value="ECO:0007669"/>
    <property type="project" value="UniProtKB-KW"/>
</dbReference>
<evidence type="ECO:0000256" key="2">
    <source>
        <dbReference type="ARBA" id="ARBA00009450"/>
    </source>
</evidence>
<evidence type="ECO:0000256" key="5">
    <source>
        <dbReference type="ARBA" id="ARBA00022597"/>
    </source>
</evidence>
<evidence type="ECO:0000256" key="7">
    <source>
        <dbReference type="ARBA" id="ARBA00022729"/>
    </source>
</evidence>
<dbReference type="GO" id="GO:0015159">
    <property type="term" value="F:polysaccharide transmembrane transporter activity"/>
    <property type="evidence" value="ECO:0007669"/>
    <property type="project" value="InterPro"/>
</dbReference>
<evidence type="ECO:0000256" key="6">
    <source>
        <dbReference type="ARBA" id="ARBA00022692"/>
    </source>
</evidence>
<evidence type="ECO:0000256" key="13">
    <source>
        <dbReference type="ARBA" id="ARBA00023237"/>
    </source>
</evidence>
<keyword evidence="9" id="KW-0406">Ion transport</keyword>
<dbReference type="Proteomes" id="UP000251241">
    <property type="component" value="Unassembled WGS sequence"/>
</dbReference>
<dbReference type="PANTHER" id="PTHR33619">
    <property type="entry name" value="POLYSACCHARIDE EXPORT PROTEIN GFCE-RELATED"/>
    <property type="match status" value="1"/>
</dbReference>
<keyword evidence="15" id="KW-1133">Transmembrane helix</keyword>
<keyword evidence="7" id="KW-0732">Signal</keyword>
<dbReference type="AlphaFoldDB" id="A0A2X2IZC6"/>
<evidence type="ECO:0000259" key="17">
    <source>
        <dbReference type="Pfam" id="PF22461"/>
    </source>
</evidence>
<accession>A0A2X2IZC6</accession>
<keyword evidence="11 15" id="KW-0472">Membrane</keyword>
<evidence type="ECO:0000256" key="11">
    <source>
        <dbReference type="ARBA" id="ARBA00023136"/>
    </source>
</evidence>
<keyword evidence="14" id="KW-0449">Lipoprotein</keyword>
<comment type="similarity">
    <text evidence="2">Belongs to the BexD/CtrA/VexA family.</text>
</comment>
<evidence type="ECO:0000256" key="10">
    <source>
        <dbReference type="ARBA" id="ARBA00023114"/>
    </source>
</evidence>
<comment type="subcellular location">
    <subcellularLocation>
        <location evidence="1">Cell outer membrane</location>
        <topology evidence="1">Multi-pass membrane protein</topology>
    </subcellularLocation>
</comment>
<feature type="domain" description="SLBB" evidence="17">
    <location>
        <begin position="147"/>
        <end position="226"/>
    </location>
</feature>
<dbReference type="GeneID" id="97183501"/>
<evidence type="ECO:0000313" key="19">
    <source>
        <dbReference type="EMBL" id="VXC78384.1"/>
    </source>
</evidence>
<name>A0A2X2IZC6_SPHMU</name>
<protein>
    <submittedName>
        <fullName evidence="18">Polysaccharide export protein Wza</fullName>
    </submittedName>
</protein>
<evidence type="ECO:0000256" key="1">
    <source>
        <dbReference type="ARBA" id="ARBA00004571"/>
    </source>
</evidence>
<dbReference type="InterPro" id="IPR049712">
    <property type="entry name" value="Poly_export"/>
</dbReference>
<dbReference type="Proteomes" id="UP000432350">
    <property type="component" value="Unassembled WGS sequence"/>
</dbReference>
<organism evidence="18 20">
    <name type="scientific">Sphingobacterium multivorum</name>
    <dbReference type="NCBI Taxonomy" id="28454"/>
    <lineage>
        <taxon>Bacteria</taxon>
        <taxon>Pseudomonadati</taxon>
        <taxon>Bacteroidota</taxon>
        <taxon>Sphingobacteriia</taxon>
        <taxon>Sphingobacteriales</taxon>
        <taxon>Sphingobacteriaceae</taxon>
        <taxon>Sphingobacterium</taxon>
    </lineage>
</organism>
<keyword evidence="8" id="KW-0625">Polysaccharide transport</keyword>
<dbReference type="EMBL" id="CABWMV010000024">
    <property type="protein sequence ID" value="VXC78384.1"/>
    <property type="molecule type" value="Genomic_DNA"/>
</dbReference>
<keyword evidence="10" id="KW-0626">Porin</keyword>
<evidence type="ECO:0000313" key="18">
    <source>
        <dbReference type="EMBL" id="SPZ84613.1"/>
    </source>
</evidence>
<keyword evidence="3" id="KW-0813">Transport</keyword>